<comment type="caution">
    <text evidence="2">The sequence shown here is derived from an EMBL/GenBank/DDBJ whole genome shotgun (WGS) entry which is preliminary data.</text>
</comment>
<keyword evidence="1" id="KW-0472">Membrane</keyword>
<reference evidence="2 3" key="1">
    <citation type="submission" date="2024-01" db="EMBL/GenBank/DDBJ databases">
        <title>Pseudocitrobacter sp. Endophytic strain Cyp-38L.</title>
        <authorList>
            <person name="Amer M.A."/>
            <person name="Hamed S.M."/>
        </authorList>
    </citation>
    <scope>NUCLEOTIDE SEQUENCE [LARGE SCALE GENOMIC DNA]</scope>
    <source>
        <strain evidence="2 3">Cyp38S</strain>
    </source>
</reference>
<dbReference type="EMBL" id="JAYMYY010000001">
    <property type="protein sequence ID" value="MEO3988830.1"/>
    <property type="molecule type" value="Genomic_DNA"/>
</dbReference>
<evidence type="ECO:0000256" key="1">
    <source>
        <dbReference type="SAM" id="Phobius"/>
    </source>
</evidence>
<keyword evidence="3" id="KW-1185">Reference proteome</keyword>
<dbReference type="RefSeq" id="WP_347793360.1">
    <property type="nucleotide sequence ID" value="NZ_JAYMYY010000001.1"/>
</dbReference>
<sequence>MLKFIINAFIFFLLLFTVYIVICFYSDVRNSKELLAVQWCRVDYNKYSRYRGIYIYMVNNGNGEVIIRGQLYERRMLSIWRPYRLYFTDVIATEVNAQIAINKWSKIMCGKEGVAFIGDNKYVIN</sequence>
<gene>
    <name evidence="2" type="ORF">VSR74_03195</name>
</gene>
<dbReference type="Proteomes" id="UP001444146">
    <property type="component" value="Unassembled WGS sequence"/>
</dbReference>
<protein>
    <submittedName>
        <fullName evidence="2">Uncharacterized protein</fullName>
    </submittedName>
</protein>
<evidence type="ECO:0000313" key="2">
    <source>
        <dbReference type="EMBL" id="MEO3988830.1"/>
    </source>
</evidence>
<keyword evidence="1" id="KW-1133">Transmembrane helix</keyword>
<name>A0ABV0HFP3_9ENTR</name>
<proteinExistence type="predicted"/>
<feature type="transmembrane region" description="Helical" evidence="1">
    <location>
        <begin position="6"/>
        <end position="25"/>
    </location>
</feature>
<accession>A0ABV0HFP3</accession>
<organism evidence="2 3">
    <name type="scientific">Pseudocitrobacter cyperus</name>
    <dbReference type="NCBI Taxonomy" id="3112843"/>
    <lineage>
        <taxon>Bacteria</taxon>
        <taxon>Pseudomonadati</taxon>
        <taxon>Pseudomonadota</taxon>
        <taxon>Gammaproteobacteria</taxon>
        <taxon>Enterobacterales</taxon>
        <taxon>Enterobacteriaceae</taxon>
        <taxon>Pseudocitrobacter</taxon>
    </lineage>
</organism>
<evidence type="ECO:0000313" key="3">
    <source>
        <dbReference type="Proteomes" id="UP001444146"/>
    </source>
</evidence>
<keyword evidence="1" id="KW-0812">Transmembrane</keyword>